<protein>
    <submittedName>
        <fullName evidence="1">Uncharacterized protein</fullName>
    </submittedName>
</protein>
<dbReference type="AlphaFoldDB" id="A0A2N9I428"/>
<reference evidence="1" key="1">
    <citation type="submission" date="2018-02" db="EMBL/GenBank/DDBJ databases">
        <authorList>
            <person name="Cohen D.B."/>
            <person name="Kent A.D."/>
        </authorList>
    </citation>
    <scope>NUCLEOTIDE SEQUENCE</scope>
</reference>
<name>A0A2N9I428_FAGSY</name>
<dbReference type="EMBL" id="OIVN01004657">
    <property type="protein sequence ID" value="SPD18571.1"/>
    <property type="molecule type" value="Genomic_DNA"/>
</dbReference>
<evidence type="ECO:0000313" key="1">
    <source>
        <dbReference type="EMBL" id="SPD18571.1"/>
    </source>
</evidence>
<proteinExistence type="predicted"/>
<accession>A0A2N9I428</accession>
<sequence length="133" mass="14921">MAIFEGIGEGTGWHGLTSAIGKADVSRQLWRITDRVAGLGASRVSERVGSRVDTRWRRRVDLEADCHRKRHQRVRARVMLFGGDNFTEDSSLPDESIDGWIKENGAAKRWRRRAEGAALPETNRARGDACDAF</sequence>
<organism evidence="1">
    <name type="scientific">Fagus sylvatica</name>
    <name type="common">Beechnut</name>
    <dbReference type="NCBI Taxonomy" id="28930"/>
    <lineage>
        <taxon>Eukaryota</taxon>
        <taxon>Viridiplantae</taxon>
        <taxon>Streptophyta</taxon>
        <taxon>Embryophyta</taxon>
        <taxon>Tracheophyta</taxon>
        <taxon>Spermatophyta</taxon>
        <taxon>Magnoliopsida</taxon>
        <taxon>eudicotyledons</taxon>
        <taxon>Gunneridae</taxon>
        <taxon>Pentapetalae</taxon>
        <taxon>rosids</taxon>
        <taxon>fabids</taxon>
        <taxon>Fagales</taxon>
        <taxon>Fagaceae</taxon>
        <taxon>Fagus</taxon>
    </lineage>
</organism>
<gene>
    <name evidence="1" type="ORF">FSB_LOCUS46453</name>
</gene>